<sequence>MHRIEPIAGRIDQQLAEVDHLISALIFISENVEDHQHELLRHAAVTIGYCLHDKISAAGKDVSQLFRLLAR</sequence>
<evidence type="ECO:0000313" key="2">
    <source>
        <dbReference type="Proteomes" id="UP000539538"/>
    </source>
</evidence>
<reference evidence="1 2" key="1">
    <citation type="submission" date="2020-08" db="EMBL/GenBank/DDBJ databases">
        <title>Genomic Encyclopedia of Type Strains, Phase IV (KMG-IV): sequencing the most valuable type-strain genomes for metagenomic binning, comparative biology and taxonomic classification.</title>
        <authorList>
            <person name="Goeker M."/>
        </authorList>
    </citation>
    <scope>NUCLEOTIDE SEQUENCE [LARGE SCALE GENOMIC DNA]</scope>
    <source>
        <strain evidence="1 2">DSM 7050</strain>
    </source>
</reference>
<gene>
    <name evidence="1" type="ORF">GGQ99_000997</name>
</gene>
<protein>
    <submittedName>
        <fullName evidence="1">Uncharacterized protein</fullName>
    </submittedName>
</protein>
<organism evidence="1 2">
    <name type="scientific">Aminobacter niigataensis</name>
    <dbReference type="NCBI Taxonomy" id="83265"/>
    <lineage>
        <taxon>Bacteria</taxon>
        <taxon>Pseudomonadati</taxon>
        <taxon>Pseudomonadota</taxon>
        <taxon>Alphaproteobacteria</taxon>
        <taxon>Hyphomicrobiales</taxon>
        <taxon>Phyllobacteriaceae</taxon>
        <taxon>Aminobacter</taxon>
    </lineage>
</organism>
<evidence type="ECO:0000313" key="1">
    <source>
        <dbReference type="EMBL" id="MBB4649275.1"/>
    </source>
</evidence>
<proteinExistence type="predicted"/>
<dbReference type="EMBL" id="JACHOT010000001">
    <property type="protein sequence ID" value="MBB4649275.1"/>
    <property type="molecule type" value="Genomic_DNA"/>
</dbReference>
<keyword evidence="2" id="KW-1185">Reference proteome</keyword>
<name>A0ABR6KZQ3_9HYPH</name>
<accession>A0ABR6KZQ3</accession>
<comment type="caution">
    <text evidence="1">The sequence shown here is derived from an EMBL/GenBank/DDBJ whole genome shotgun (WGS) entry which is preliminary data.</text>
</comment>
<dbReference type="Proteomes" id="UP000539538">
    <property type="component" value="Unassembled WGS sequence"/>
</dbReference>
<dbReference type="RefSeq" id="WP_183261094.1">
    <property type="nucleotide sequence ID" value="NZ_BAAAVZ010000008.1"/>
</dbReference>